<name>A0A069PHU2_9BURK</name>
<accession>A0A069PHU2</accession>
<dbReference type="RefSeq" id="WP_035927920.1">
    <property type="nucleotide sequence ID" value="NZ_CADFFX010000007.1"/>
</dbReference>
<protein>
    <submittedName>
        <fullName evidence="1">Uncharacterized protein</fullName>
    </submittedName>
</protein>
<reference evidence="1 2" key="1">
    <citation type="submission" date="2014-03" db="EMBL/GenBank/DDBJ databases">
        <title>Draft Genome Sequences of Four Burkholderia Strains.</title>
        <authorList>
            <person name="Liu X.Y."/>
            <person name="Li C.X."/>
            <person name="Xu J.H."/>
        </authorList>
    </citation>
    <scope>NUCLEOTIDE SEQUENCE [LARGE SCALE GENOMIC DNA]</scope>
    <source>
        <strain evidence="1 2">DSM 50014</strain>
    </source>
</reference>
<evidence type="ECO:0000313" key="2">
    <source>
        <dbReference type="Proteomes" id="UP000027466"/>
    </source>
</evidence>
<evidence type="ECO:0000313" key="1">
    <source>
        <dbReference type="EMBL" id="KDR40288.1"/>
    </source>
</evidence>
<sequence>MMPNSSVEQLVRTTAEHSNLPLEDGRVAAVSQVLEVWLKDANALSAKMSAPEFAQVSPITGFLQTVVHGEVSHEQ</sequence>
<dbReference type="EMBL" id="JFHC01000043">
    <property type="protein sequence ID" value="KDR40288.1"/>
    <property type="molecule type" value="Genomic_DNA"/>
</dbReference>
<dbReference type="Proteomes" id="UP000027466">
    <property type="component" value="Unassembled WGS sequence"/>
</dbReference>
<organism evidence="1 2">
    <name type="scientific">Caballeronia glathei</name>
    <dbReference type="NCBI Taxonomy" id="60547"/>
    <lineage>
        <taxon>Bacteria</taxon>
        <taxon>Pseudomonadati</taxon>
        <taxon>Pseudomonadota</taxon>
        <taxon>Betaproteobacteria</taxon>
        <taxon>Burkholderiales</taxon>
        <taxon>Burkholderiaceae</taxon>
        <taxon>Caballeronia</taxon>
    </lineage>
</organism>
<gene>
    <name evidence="1" type="ORF">BG61_26725</name>
</gene>
<dbReference type="AlphaFoldDB" id="A0A069PHU2"/>
<proteinExistence type="predicted"/>
<keyword evidence="2" id="KW-1185">Reference proteome</keyword>
<comment type="caution">
    <text evidence="1">The sequence shown here is derived from an EMBL/GenBank/DDBJ whole genome shotgun (WGS) entry which is preliminary data.</text>
</comment>